<keyword evidence="7" id="KW-0032">Aminotransferase</keyword>
<dbReference type="InterPro" id="IPR000524">
    <property type="entry name" value="Tscrpt_reg_HTH_GntR"/>
</dbReference>
<dbReference type="SUPFAM" id="SSF53383">
    <property type="entry name" value="PLP-dependent transferases"/>
    <property type="match status" value="1"/>
</dbReference>
<dbReference type="GO" id="GO:0030170">
    <property type="term" value="F:pyridoxal phosphate binding"/>
    <property type="evidence" value="ECO:0007669"/>
    <property type="project" value="InterPro"/>
</dbReference>
<protein>
    <submittedName>
        <fullName evidence="7">GntR family transcriptional regulator/MocR family aminotransferase</fullName>
    </submittedName>
</protein>
<dbReference type="Proteomes" id="UP000575068">
    <property type="component" value="Unassembled WGS sequence"/>
</dbReference>
<gene>
    <name evidence="7" type="ORF">HNQ99_001031</name>
</gene>
<evidence type="ECO:0000256" key="1">
    <source>
        <dbReference type="ARBA" id="ARBA00005384"/>
    </source>
</evidence>
<dbReference type="InterPro" id="IPR015421">
    <property type="entry name" value="PyrdxlP-dep_Trfase_major"/>
</dbReference>
<keyword evidence="8" id="KW-1185">Reference proteome</keyword>
<name>A0A840HT56_9SPHN</name>
<dbReference type="Pfam" id="PF00155">
    <property type="entry name" value="Aminotran_1_2"/>
    <property type="match status" value="1"/>
</dbReference>
<comment type="similarity">
    <text evidence="1">In the C-terminal section; belongs to the class-I pyridoxal-phosphate-dependent aminotransferase family.</text>
</comment>
<dbReference type="SUPFAM" id="SSF46785">
    <property type="entry name" value="Winged helix' DNA-binding domain"/>
    <property type="match status" value="1"/>
</dbReference>
<evidence type="ECO:0000313" key="7">
    <source>
        <dbReference type="EMBL" id="MBB4640738.1"/>
    </source>
</evidence>
<proteinExistence type="inferred from homology"/>
<dbReference type="GO" id="GO:0008483">
    <property type="term" value="F:transaminase activity"/>
    <property type="evidence" value="ECO:0007669"/>
    <property type="project" value="UniProtKB-KW"/>
</dbReference>
<dbReference type="PROSITE" id="PS50949">
    <property type="entry name" value="HTH_GNTR"/>
    <property type="match status" value="1"/>
</dbReference>
<dbReference type="InterPro" id="IPR036388">
    <property type="entry name" value="WH-like_DNA-bd_sf"/>
</dbReference>
<dbReference type="AlphaFoldDB" id="A0A840HT56"/>
<dbReference type="CDD" id="cd07377">
    <property type="entry name" value="WHTH_GntR"/>
    <property type="match status" value="1"/>
</dbReference>
<reference evidence="7 8" key="1">
    <citation type="submission" date="2020-08" db="EMBL/GenBank/DDBJ databases">
        <title>Genomic Encyclopedia of Type Strains, Phase IV (KMG-IV): sequencing the most valuable type-strain genomes for metagenomic binning, comparative biology and taxonomic classification.</title>
        <authorList>
            <person name="Goeker M."/>
        </authorList>
    </citation>
    <scope>NUCLEOTIDE SEQUENCE [LARGE SCALE GENOMIC DNA]</scope>
    <source>
        <strain evidence="7 8">DSM 7465</strain>
    </source>
</reference>
<dbReference type="InterPro" id="IPR036390">
    <property type="entry name" value="WH_DNA-bd_sf"/>
</dbReference>
<keyword evidence="4" id="KW-0238">DNA-binding</keyword>
<dbReference type="GO" id="GO:0003700">
    <property type="term" value="F:DNA-binding transcription factor activity"/>
    <property type="evidence" value="ECO:0007669"/>
    <property type="project" value="InterPro"/>
</dbReference>
<dbReference type="PANTHER" id="PTHR46577">
    <property type="entry name" value="HTH-TYPE TRANSCRIPTIONAL REGULATORY PROTEIN GABR"/>
    <property type="match status" value="1"/>
</dbReference>
<evidence type="ECO:0000313" key="8">
    <source>
        <dbReference type="Proteomes" id="UP000575068"/>
    </source>
</evidence>
<dbReference type="GO" id="GO:0003677">
    <property type="term" value="F:DNA binding"/>
    <property type="evidence" value="ECO:0007669"/>
    <property type="project" value="UniProtKB-KW"/>
</dbReference>
<evidence type="ECO:0000256" key="5">
    <source>
        <dbReference type="ARBA" id="ARBA00023163"/>
    </source>
</evidence>
<keyword evidence="7" id="KW-0808">Transferase</keyword>
<dbReference type="RefSeq" id="WP_184474569.1">
    <property type="nucleotide sequence ID" value="NZ_JACHOV010000003.1"/>
</dbReference>
<dbReference type="PANTHER" id="PTHR46577:SF1">
    <property type="entry name" value="HTH-TYPE TRANSCRIPTIONAL REGULATORY PROTEIN GABR"/>
    <property type="match status" value="1"/>
</dbReference>
<dbReference type="InterPro" id="IPR004839">
    <property type="entry name" value="Aminotransferase_I/II_large"/>
</dbReference>
<evidence type="ECO:0000256" key="4">
    <source>
        <dbReference type="ARBA" id="ARBA00023125"/>
    </source>
</evidence>
<accession>A0A840HT56</accession>
<sequence length="479" mass="52546">MGAVCFDFVIDVTHQGTAYEEIARRIESAILNGGLSTGDRLPSTRALASQLKLARGTVKAAYALLAGKGFVESRAGAGTIITAHAKEWLERIVGDPKSRIAALADADVRDEPSPPLPFQLGLPAFDEFPRKIWSRLLVKRARMIGAESMHYPPPTGLPRLRQEIVNYLALARGVVCNSEQVLITGGYQDSLSMICDAMIGNGDRVALEDPGYMRARRILEAVGAEVVPISVDQEGMEVEELAKLTDPCRLAFVTPSHQFPMTVSLSRSRCDALLRWAEANGAYVVEDDYDGEFHYVGRPPRALKSADRNERVIYLGTFSKSLFPALRLGYLVTPPTLAKAFADVARRRGTARPPLEQFVVADFMKEGHFYRHLQAMRQVYRRRRDRLVKALYSSFGNQVSIAEKGGGIHLVVRFRGLTDGAAAARAALENGLFLLPLGACAVRLPADPETVLLSFTNVAETRAEALAQQLERVLAPFIA</sequence>
<dbReference type="Gene3D" id="1.10.10.10">
    <property type="entry name" value="Winged helix-like DNA-binding domain superfamily/Winged helix DNA-binding domain"/>
    <property type="match status" value="1"/>
</dbReference>
<dbReference type="Pfam" id="PF00392">
    <property type="entry name" value="GntR"/>
    <property type="match status" value="1"/>
</dbReference>
<evidence type="ECO:0000256" key="2">
    <source>
        <dbReference type="ARBA" id="ARBA00022898"/>
    </source>
</evidence>
<keyword evidence="5" id="KW-0804">Transcription</keyword>
<keyword evidence="2" id="KW-0663">Pyridoxal phosphate</keyword>
<dbReference type="CDD" id="cd00609">
    <property type="entry name" value="AAT_like"/>
    <property type="match status" value="1"/>
</dbReference>
<keyword evidence="3" id="KW-0805">Transcription regulation</keyword>
<dbReference type="Gene3D" id="3.40.640.10">
    <property type="entry name" value="Type I PLP-dependent aspartate aminotransferase-like (Major domain)"/>
    <property type="match status" value="1"/>
</dbReference>
<comment type="caution">
    <text evidence="7">The sequence shown here is derived from an EMBL/GenBank/DDBJ whole genome shotgun (WGS) entry which is preliminary data.</text>
</comment>
<dbReference type="SMART" id="SM00345">
    <property type="entry name" value="HTH_GNTR"/>
    <property type="match status" value="1"/>
</dbReference>
<dbReference type="InterPro" id="IPR051446">
    <property type="entry name" value="HTH_trans_reg/aminotransferase"/>
</dbReference>
<dbReference type="EMBL" id="JACHOV010000003">
    <property type="protein sequence ID" value="MBB4640738.1"/>
    <property type="molecule type" value="Genomic_DNA"/>
</dbReference>
<feature type="domain" description="HTH gntR-type" evidence="6">
    <location>
        <begin position="16"/>
        <end position="84"/>
    </location>
</feature>
<evidence type="ECO:0000259" key="6">
    <source>
        <dbReference type="PROSITE" id="PS50949"/>
    </source>
</evidence>
<dbReference type="InterPro" id="IPR015424">
    <property type="entry name" value="PyrdxlP-dep_Trfase"/>
</dbReference>
<organism evidence="7 8">
    <name type="scientific">Rhizorhapis suberifaciens</name>
    <name type="common">corky root of lettuce</name>
    <dbReference type="NCBI Taxonomy" id="13656"/>
    <lineage>
        <taxon>Bacteria</taxon>
        <taxon>Pseudomonadati</taxon>
        <taxon>Pseudomonadota</taxon>
        <taxon>Alphaproteobacteria</taxon>
        <taxon>Sphingomonadales</taxon>
        <taxon>Sphingomonadaceae</taxon>
        <taxon>Rhizorhapis</taxon>
    </lineage>
</organism>
<evidence type="ECO:0000256" key="3">
    <source>
        <dbReference type="ARBA" id="ARBA00023015"/>
    </source>
</evidence>